<organism evidence="1">
    <name type="scientific">Mammaliicoccus sciuri</name>
    <name type="common">Staphylococcus sciuri</name>
    <dbReference type="NCBI Taxonomy" id="1296"/>
    <lineage>
        <taxon>Bacteria</taxon>
        <taxon>Bacillati</taxon>
        <taxon>Bacillota</taxon>
        <taxon>Bacilli</taxon>
        <taxon>Bacillales</taxon>
        <taxon>Staphylococcaceae</taxon>
        <taxon>Mammaliicoccus</taxon>
    </lineage>
</organism>
<protein>
    <submittedName>
        <fullName evidence="1">Uncharacterized protein</fullName>
    </submittedName>
</protein>
<name>A0A517CM90_MAMSC</name>
<evidence type="ECO:0000313" key="1">
    <source>
        <dbReference type="EMBL" id="QDR66136.1"/>
    </source>
</evidence>
<sequence>MSGSNYKMRMINYLTQNNREKLSQYIKGHLSVTDICEETGMPRYVFYTAINTINPDITKLRRNTKVSELNIIMEQLSQAIPYEFVQFDDSKVFKNVENFRGISDNYQKIQIRNTLTKHDFDLKDIKMVNIDSCFTWFKKYLVKQDLLDGKLTGYKIAKKLGIYTNEVYYIKKVIANNGKYLVKNISSKQEEAFQQNMKIYEEYIEGQSTETLSQIYDIEEWIINIVISVFKELERMLILEYIERDNNKEAFLDGVLTANDISQLFKLDKKRVTDILLHLTEEQVEVDIEQTDDVLQEVKNVLIPQLRYSIPVEKLDINSRLLFGTGVGFKKKSIKEKRTLIRNLLIKLNYDTADFSLVTQQEVEDMYKQVNAYNELKLGKMKPFRIVGLYQITNKRKYELMGQIKDNQHHIFSEIPAIQEERFFGNVELYLSYKLGISTDDLLEKYDISKGIFEQLIEIYHELDVKLVNTYLSKKSPETLEEYIDGSFDDDSLSKELNVDFKTLGTVLNMIDPDIKNVRDKQIAKRKKETEALILQISRAIPFEKLVFDPLVVLGCHTRYHNWNKYKQKDVLKELCKEHGYDYMIMNTVKLNAWLKRYLLKQDHNLGKLAMNEMVQRYNVNIEIAREVMANDGEPLLEPLTPYQEKHMHEGLDILNAYLEGTPVEEISYIYNIEDWLTNLTIDCFYDTEYNRIESSLLKNKASMVKEYRNGEITKETMIKKHQFNPAILEKVLDNIDIG</sequence>
<accession>A0A517CM90</accession>
<geneLocation type="plasmid" evidence="1">
    <name>pSSLNP162</name>
</geneLocation>
<dbReference type="AlphaFoldDB" id="A0A517CM90"/>
<dbReference type="EMBL" id="CP041918">
    <property type="protein sequence ID" value="QDR66136.1"/>
    <property type="molecule type" value="Genomic_DNA"/>
</dbReference>
<keyword evidence="1" id="KW-0614">Plasmid</keyword>
<proteinExistence type="predicted"/>
<dbReference type="RefSeq" id="WP_152292178.1">
    <property type="nucleotide sequence ID" value="NZ_CAJVGN010000002.1"/>
</dbReference>
<gene>
    <name evidence="1" type="ORF">FPV13_14660</name>
</gene>
<reference evidence="1" key="1">
    <citation type="submission" date="2019-07" db="EMBL/GenBank/DDBJ databases">
        <title>Draft Genome Sequence of Megaplasmid-Bearing Staphylococcus scuiri strain B9-58B Isolated from Retail Pork.</title>
        <authorList>
            <person name="Neyaz L."/>
            <person name="Karki A.B."/>
            <person name="Fakhr M.K."/>
        </authorList>
    </citation>
    <scope>NUCLEOTIDE SEQUENCE</scope>
    <source>
        <strain evidence="1">B9-58B</strain>
        <plasmid evidence="1">pSSLNP162</plasmid>
    </source>
</reference>